<proteinExistence type="predicted"/>
<dbReference type="EMBL" id="BAABRP010000001">
    <property type="protein sequence ID" value="GAA5511968.1"/>
    <property type="molecule type" value="Genomic_DNA"/>
</dbReference>
<evidence type="ECO:0000313" key="2">
    <source>
        <dbReference type="EMBL" id="GAA5511968.1"/>
    </source>
</evidence>
<evidence type="ECO:0000313" key="3">
    <source>
        <dbReference type="Proteomes" id="UP001401887"/>
    </source>
</evidence>
<reference evidence="2 3" key="1">
    <citation type="submission" date="2024-02" db="EMBL/GenBank/DDBJ databases">
        <title>Deinococcus carri NBRC 110142.</title>
        <authorList>
            <person name="Ichikawa N."/>
            <person name="Katano-Makiyama Y."/>
            <person name="Hidaka K."/>
        </authorList>
    </citation>
    <scope>NUCLEOTIDE SEQUENCE [LARGE SCALE GENOMIC DNA]</scope>
    <source>
        <strain evidence="2 3">NBRC 110142</strain>
    </source>
</reference>
<protein>
    <submittedName>
        <fullName evidence="2">Uncharacterized protein</fullName>
    </submittedName>
</protein>
<comment type="caution">
    <text evidence="2">The sequence shown here is derived from an EMBL/GenBank/DDBJ whole genome shotgun (WGS) entry which is preliminary data.</text>
</comment>
<dbReference type="Proteomes" id="UP001401887">
    <property type="component" value="Unassembled WGS sequence"/>
</dbReference>
<feature type="region of interest" description="Disordered" evidence="1">
    <location>
        <begin position="1"/>
        <end position="27"/>
    </location>
</feature>
<name>A0ABP9W618_9DEIO</name>
<organism evidence="2 3">
    <name type="scientific">Deinococcus carri</name>
    <dbReference type="NCBI Taxonomy" id="1211323"/>
    <lineage>
        <taxon>Bacteria</taxon>
        <taxon>Thermotogati</taxon>
        <taxon>Deinococcota</taxon>
        <taxon>Deinococci</taxon>
        <taxon>Deinococcales</taxon>
        <taxon>Deinococcaceae</taxon>
        <taxon>Deinococcus</taxon>
    </lineage>
</organism>
<gene>
    <name evidence="2" type="ORF">Dcar01_00682</name>
</gene>
<sequence length="64" mass="6846">MSHSPLPESPQPDIQSAAPAPLRAPYTPPRVQDLGAWEAVTLAYSLPIGPGGYLRPGQFDDSLF</sequence>
<keyword evidence="3" id="KW-1185">Reference proteome</keyword>
<evidence type="ECO:0000256" key="1">
    <source>
        <dbReference type="SAM" id="MobiDB-lite"/>
    </source>
</evidence>
<dbReference type="RefSeq" id="WP_345460885.1">
    <property type="nucleotide sequence ID" value="NZ_BAABRP010000001.1"/>
</dbReference>
<accession>A0ABP9W618</accession>